<sequence length="451" mass="50449">MLVQSAQVIHLLPYHSQQHLQLSSSGLLEEKFLLPSEPVHVNLNNPVDKLPSEIILRTFKLLDIPTLVRASKVCRSWNEIAFDGSLWDTINLIPYYKYITGDRLIDLACTAGDFLKNINFRGCSQLTSQGLRDISDSCRNIQNIHLHGCHSLNRDSLIYFIEKCTDLRILNVSGLSTVDDRILEILGRHFNSLTQLNISRCQYTTSLGLIEIAKKCTQLELLRANSCVGVNDDTLTVISQLKGLRVISLGSCHEITDAGIVTMAQGCTQLTSVNLSGCRHLTSVAIRALAQSCPGLMHVDLSGCYQLDDVAFLELTSNCREIVSLDLEDCKLLTDTTLESIAAHLRYLEVLCVSSLENITDSGVIEIVHNCEKLSSLKLDNCLRITDRTVSHIYLYPCKKLKNLEIYDCSNITFTCVRQAKKSLPNVTIKSNFSWREFHRDTSNRGSCAIL</sequence>
<dbReference type="Gene3D" id="1.20.1280.50">
    <property type="match status" value="1"/>
</dbReference>
<dbReference type="Proteomes" id="UP001479436">
    <property type="component" value="Unassembled WGS sequence"/>
</dbReference>
<dbReference type="InterPro" id="IPR057207">
    <property type="entry name" value="FBXL15_LRR"/>
</dbReference>
<accession>A0ABR2W1I7</accession>
<feature type="domain" description="F-box" evidence="1">
    <location>
        <begin position="44"/>
        <end position="90"/>
    </location>
</feature>
<dbReference type="SUPFAM" id="SSF81383">
    <property type="entry name" value="F-box domain"/>
    <property type="match status" value="1"/>
</dbReference>
<protein>
    <recommendedName>
        <fullName evidence="1">F-box domain-containing protein</fullName>
    </recommendedName>
</protein>
<dbReference type="InterPro" id="IPR001810">
    <property type="entry name" value="F-box_dom"/>
</dbReference>
<dbReference type="InterPro" id="IPR036047">
    <property type="entry name" value="F-box-like_dom_sf"/>
</dbReference>
<dbReference type="SMART" id="SM00256">
    <property type="entry name" value="FBOX"/>
    <property type="match status" value="1"/>
</dbReference>
<evidence type="ECO:0000313" key="2">
    <source>
        <dbReference type="EMBL" id="KAK9717029.1"/>
    </source>
</evidence>
<dbReference type="EMBL" id="JASJQH010007163">
    <property type="protein sequence ID" value="KAK9717029.1"/>
    <property type="molecule type" value="Genomic_DNA"/>
</dbReference>
<dbReference type="PANTHER" id="PTHR13318">
    <property type="entry name" value="PARTNER OF PAIRED, ISOFORM B-RELATED"/>
    <property type="match status" value="1"/>
</dbReference>
<keyword evidence="3" id="KW-1185">Reference proteome</keyword>
<reference evidence="2 3" key="1">
    <citation type="submission" date="2023-04" db="EMBL/GenBank/DDBJ databases">
        <title>Genome of Basidiobolus ranarum AG-B5.</title>
        <authorList>
            <person name="Stajich J.E."/>
            <person name="Carter-House D."/>
            <person name="Gryganskyi A."/>
        </authorList>
    </citation>
    <scope>NUCLEOTIDE SEQUENCE [LARGE SCALE GENOMIC DNA]</scope>
    <source>
        <strain evidence="2 3">AG-B5</strain>
    </source>
</reference>
<proteinExistence type="predicted"/>
<dbReference type="Gene3D" id="3.80.10.10">
    <property type="entry name" value="Ribonuclease Inhibitor"/>
    <property type="match status" value="1"/>
</dbReference>
<dbReference type="SMART" id="SM00367">
    <property type="entry name" value="LRR_CC"/>
    <property type="match status" value="12"/>
</dbReference>
<evidence type="ECO:0000313" key="3">
    <source>
        <dbReference type="Proteomes" id="UP001479436"/>
    </source>
</evidence>
<name>A0ABR2W1I7_9FUNG</name>
<comment type="caution">
    <text evidence="2">The sequence shown here is derived from an EMBL/GenBank/DDBJ whole genome shotgun (WGS) entry which is preliminary data.</text>
</comment>
<dbReference type="SUPFAM" id="SSF52047">
    <property type="entry name" value="RNI-like"/>
    <property type="match status" value="2"/>
</dbReference>
<gene>
    <name evidence="2" type="ORF">K7432_006481</name>
</gene>
<dbReference type="PANTHER" id="PTHR13318:SF190">
    <property type="entry name" value="PARTNER OF PAIRED, ISOFORM B"/>
    <property type="match status" value="1"/>
</dbReference>
<dbReference type="Pfam" id="PF12937">
    <property type="entry name" value="F-box-like"/>
    <property type="match status" value="1"/>
</dbReference>
<dbReference type="Pfam" id="PF25372">
    <property type="entry name" value="DUF7885"/>
    <property type="match status" value="1"/>
</dbReference>
<evidence type="ECO:0000259" key="1">
    <source>
        <dbReference type="PROSITE" id="PS50181"/>
    </source>
</evidence>
<dbReference type="InterPro" id="IPR006553">
    <property type="entry name" value="Leu-rich_rpt_Cys-con_subtyp"/>
</dbReference>
<dbReference type="InterPro" id="IPR032675">
    <property type="entry name" value="LRR_dom_sf"/>
</dbReference>
<organism evidence="2 3">
    <name type="scientific">Basidiobolus ranarum</name>
    <dbReference type="NCBI Taxonomy" id="34480"/>
    <lineage>
        <taxon>Eukaryota</taxon>
        <taxon>Fungi</taxon>
        <taxon>Fungi incertae sedis</taxon>
        <taxon>Zoopagomycota</taxon>
        <taxon>Entomophthoromycotina</taxon>
        <taxon>Basidiobolomycetes</taxon>
        <taxon>Basidiobolales</taxon>
        <taxon>Basidiobolaceae</taxon>
        <taxon>Basidiobolus</taxon>
    </lineage>
</organism>
<dbReference type="PROSITE" id="PS50181">
    <property type="entry name" value="FBOX"/>
    <property type="match status" value="1"/>
</dbReference>